<dbReference type="Proteomes" id="UP000566663">
    <property type="component" value="Unassembled WGS sequence"/>
</dbReference>
<sequence length="118" mass="13304">MFQTPSRTRQARRLRVEMTGAEAKLWAMLRGRRCDGLKFRRHAPTAGAIPDFFCPEIRLAIELDGGVHRLLEYRDAERDARLAKAGFTVLRFGNEAFLGNPAVVLEAIRRHAATVSGR</sequence>
<dbReference type="InterPro" id="IPR007569">
    <property type="entry name" value="DUF559"/>
</dbReference>
<organism evidence="2 3">
    <name type="scientific">Brevundimonas basaltis</name>
    <dbReference type="NCBI Taxonomy" id="472166"/>
    <lineage>
        <taxon>Bacteria</taxon>
        <taxon>Pseudomonadati</taxon>
        <taxon>Pseudomonadota</taxon>
        <taxon>Alphaproteobacteria</taxon>
        <taxon>Caulobacterales</taxon>
        <taxon>Caulobacteraceae</taxon>
        <taxon>Brevundimonas</taxon>
    </lineage>
</organism>
<dbReference type="RefSeq" id="WP_183252332.1">
    <property type="nucleotide sequence ID" value="NZ_BAAAFF010000004.1"/>
</dbReference>
<dbReference type="AlphaFoldDB" id="A0A7W8MG33"/>
<feature type="domain" description="DUF559" evidence="1">
    <location>
        <begin position="7"/>
        <end position="110"/>
    </location>
</feature>
<accession>A0A7W8MG33</accession>
<keyword evidence="3" id="KW-1185">Reference proteome</keyword>
<reference evidence="2 3" key="1">
    <citation type="submission" date="2020-08" db="EMBL/GenBank/DDBJ databases">
        <title>Genomic Encyclopedia of Type Strains, Phase IV (KMG-IV): sequencing the most valuable type-strain genomes for metagenomic binning, comparative biology and taxonomic classification.</title>
        <authorList>
            <person name="Goeker M."/>
        </authorList>
    </citation>
    <scope>NUCLEOTIDE SEQUENCE [LARGE SCALE GENOMIC DNA]</scope>
    <source>
        <strain evidence="2 3">DSM 25335</strain>
    </source>
</reference>
<gene>
    <name evidence="2" type="ORF">HNQ67_000690</name>
</gene>
<protein>
    <submittedName>
        <fullName evidence="2">Type I restriction enzyme R subunit</fullName>
        <ecNumber evidence="2">3.1.21.3</ecNumber>
    </submittedName>
</protein>
<dbReference type="Gene3D" id="3.40.960.10">
    <property type="entry name" value="VSR Endonuclease"/>
    <property type="match status" value="1"/>
</dbReference>
<dbReference type="SUPFAM" id="SSF52980">
    <property type="entry name" value="Restriction endonuclease-like"/>
    <property type="match status" value="1"/>
</dbReference>
<evidence type="ECO:0000313" key="3">
    <source>
        <dbReference type="Proteomes" id="UP000566663"/>
    </source>
</evidence>
<dbReference type="PANTHER" id="PTHR38590">
    <property type="entry name" value="BLL0828 PROTEIN"/>
    <property type="match status" value="1"/>
</dbReference>
<evidence type="ECO:0000259" key="1">
    <source>
        <dbReference type="Pfam" id="PF04480"/>
    </source>
</evidence>
<dbReference type="EC" id="3.1.21.3" evidence="2"/>
<comment type="caution">
    <text evidence="2">The sequence shown here is derived from an EMBL/GenBank/DDBJ whole genome shotgun (WGS) entry which is preliminary data.</text>
</comment>
<dbReference type="InterPro" id="IPR047216">
    <property type="entry name" value="Endonuclease_DUF559_bact"/>
</dbReference>
<dbReference type="EMBL" id="JACHFZ010000001">
    <property type="protein sequence ID" value="MBB5291194.1"/>
    <property type="molecule type" value="Genomic_DNA"/>
</dbReference>
<proteinExistence type="predicted"/>
<keyword evidence="2" id="KW-0378">Hydrolase</keyword>
<evidence type="ECO:0000313" key="2">
    <source>
        <dbReference type="EMBL" id="MBB5291194.1"/>
    </source>
</evidence>
<dbReference type="InterPro" id="IPR011335">
    <property type="entry name" value="Restrct_endonuc-II-like"/>
</dbReference>
<dbReference type="GO" id="GO:0009035">
    <property type="term" value="F:type I site-specific deoxyribonuclease activity"/>
    <property type="evidence" value="ECO:0007669"/>
    <property type="project" value="UniProtKB-EC"/>
</dbReference>
<dbReference type="Pfam" id="PF04480">
    <property type="entry name" value="DUF559"/>
    <property type="match status" value="1"/>
</dbReference>
<dbReference type="CDD" id="cd01038">
    <property type="entry name" value="Endonuclease_DUF559"/>
    <property type="match status" value="1"/>
</dbReference>
<dbReference type="PANTHER" id="PTHR38590:SF1">
    <property type="entry name" value="BLL0828 PROTEIN"/>
    <property type="match status" value="1"/>
</dbReference>
<name>A0A7W8MG33_9CAUL</name>